<dbReference type="SUPFAM" id="SSF51261">
    <property type="entry name" value="Duplicated hybrid motif"/>
    <property type="match status" value="1"/>
</dbReference>
<feature type="domain" description="M23ase beta-sheet core" evidence="2">
    <location>
        <begin position="70"/>
        <end position="188"/>
    </location>
</feature>
<dbReference type="CDD" id="cd12797">
    <property type="entry name" value="M23_peptidase"/>
    <property type="match status" value="1"/>
</dbReference>
<dbReference type="GO" id="GO:0004222">
    <property type="term" value="F:metalloendopeptidase activity"/>
    <property type="evidence" value="ECO:0007669"/>
    <property type="project" value="TreeGrafter"/>
</dbReference>
<organism evidence="3 4">
    <name type="scientific">Shimia abyssi</name>
    <dbReference type="NCBI Taxonomy" id="1662395"/>
    <lineage>
        <taxon>Bacteria</taxon>
        <taxon>Pseudomonadati</taxon>
        <taxon>Pseudomonadota</taxon>
        <taxon>Alphaproteobacteria</taxon>
        <taxon>Rhodobacterales</taxon>
        <taxon>Roseobacteraceae</taxon>
    </lineage>
</organism>
<comment type="caution">
    <text evidence="3">The sequence shown here is derived from an EMBL/GenBank/DDBJ whole genome shotgun (WGS) entry which is preliminary data.</text>
</comment>
<gene>
    <name evidence="3" type="ORF">CLV88_11533</name>
</gene>
<name>A0A2P8F7I2_9RHOB</name>
<dbReference type="InterPro" id="IPR050570">
    <property type="entry name" value="Cell_wall_metabolism_enzyme"/>
</dbReference>
<dbReference type="InterPro" id="IPR011055">
    <property type="entry name" value="Dup_hybrid_motif"/>
</dbReference>
<evidence type="ECO:0000259" key="2">
    <source>
        <dbReference type="Pfam" id="PF01551"/>
    </source>
</evidence>
<keyword evidence="4" id="KW-1185">Reference proteome</keyword>
<feature type="signal peptide" evidence="1">
    <location>
        <begin position="1"/>
        <end position="27"/>
    </location>
</feature>
<feature type="chain" id="PRO_5015158134" evidence="1">
    <location>
        <begin position="28"/>
        <end position="330"/>
    </location>
</feature>
<dbReference type="Gene3D" id="2.70.70.10">
    <property type="entry name" value="Glucose Permease (Domain IIA)"/>
    <property type="match status" value="1"/>
</dbReference>
<reference evidence="3 4" key="1">
    <citation type="submission" date="2018-03" db="EMBL/GenBank/DDBJ databases">
        <title>Genomic Encyclopedia of Archaeal and Bacterial Type Strains, Phase II (KMG-II): from individual species to whole genera.</title>
        <authorList>
            <person name="Goeker M."/>
        </authorList>
    </citation>
    <scope>NUCLEOTIDE SEQUENCE [LARGE SCALE GENOMIC DNA]</scope>
    <source>
        <strain evidence="3 4">DSM 100673</strain>
    </source>
</reference>
<accession>A0A2P8F7I2</accession>
<keyword evidence="1" id="KW-0732">Signal</keyword>
<dbReference type="AlphaFoldDB" id="A0A2P8F7I2"/>
<protein>
    <submittedName>
        <fullName evidence="3">Peptidase M23-like protein</fullName>
    </submittedName>
</protein>
<evidence type="ECO:0000256" key="1">
    <source>
        <dbReference type="SAM" id="SignalP"/>
    </source>
</evidence>
<dbReference type="PANTHER" id="PTHR21666:SF270">
    <property type="entry name" value="MUREIN HYDROLASE ACTIVATOR ENVC"/>
    <property type="match status" value="1"/>
</dbReference>
<evidence type="ECO:0000313" key="4">
    <source>
        <dbReference type="Proteomes" id="UP000240418"/>
    </source>
</evidence>
<dbReference type="Proteomes" id="UP000240418">
    <property type="component" value="Unassembled WGS sequence"/>
</dbReference>
<dbReference type="Pfam" id="PF01551">
    <property type="entry name" value="Peptidase_M23"/>
    <property type="match status" value="1"/>
</dbReference>
<sequence length="330" mass="35208">MTRAALKFIVSTLMALQAFGVISIAQADPPQLVHPVDCVLGETCFIQNYVDHDPSPDYADFSCGPLSYDGHKGTDFALPSLEVMMSGVSVLAAAPGVVSGVRDGMPDQEFNEQNAATVQGRDCGNGVAIDHGDGWVTQYCHMKQDSVAVTLGQRVTTGETLGQVGLSGRTQFPHLHISLRQNERVVDPFRPDPKTTNCAPSPQTLWKSPTKYVPGGLIQVAFAPGIPQFKTIKSGMAAHPKLPAQAKALVLFAYGFGSRAGDSVILEIIGPQGNVLTHTEILEKTQAQYFRASGRRTPMGGWLPGVYHGKVEVLRDGVALDSGAATVLIQ</sequence>
<dbReference type="PANTHER" id="PTHR21666">
    <property type="entry name" value="PEPTIDASE-RELATED"/>
    <property type="match status" value="1"/>
</dbReference>
<dbReference type="InterPro" id="IPR016047">
    <property type="entry name" value="M23ase_b-sheet_dom"/>
</dbReference>
<evidence type="ECO:0000313" key="3">
    <source>
        <dbReference type="EMBL" id="PSL17686.1"/>
    </source>
</evidence>
<proteinExistence type="predicted"/>
<dbReference type="EMBL" id="PYGJ01000015">
    <property type="protein sequence ID" value="PSL17686.1"/>
    <property type="molecule type" value="Genomic_DNA"/>
</dbReference>